<dbReference type="Proteomes" id="UP000092093">
    <property type="component" value="Unassembled WGS sequence"/>
</dbReference>
<evidence type="ECO:0000313" key="2">
    <source>
        <dbReference type="Proteomes" id="UP000092093"/>
    </source>
</evidence>
<gene>
    <name evidence="1" type="ORF">AN484_01995</name>
</gene>
<sequence>MWFKIEPVLIESMITSMVLTKNPVKLKSRINSLKIYLMFGLLILDIPFLRNRDNFANDKLLFLKIYEELI</sequence>
<protein>
    <submittedName>
        <fullName evidence="1">Uncharacterized protein</fullName>
    </submittedName>
</protein>
<name>A0A1B7X7J3_APHFL</name>
<reference evidence="1 2" key="1">
    <citation type="submission" date="2015-09" db="EMBL/GenBank/DDBJ databases">
        <title>Aphanizomenon flos-aquae WA102.</title>
        <authorList>
            <person name="Driscoll C."/>
        </authorList>
    </citation>
    <scope>NUCLEOTIDE SEQUENCE [LARGE SCALE GENOMIC DNA]</scope>
    <source>
        <strain evidence="1">WA102</strain>
    </source>
</reference>
<dbReference type="EMBL" id="LJOW01000004">
    <property type="protein sequence ID" value="OBQ45365.1"/>
    <property type="molecule type" value="Genomic_DNA"/>
</dbReference>
<comment type="caution">
    <text evidence="1">The sequence shown here is derived from an EMBL/GenBank/DDBJ whole genome shotgun (WGS) entry which is preliminary data.</text>
</comment>
<accession>A0A1B7X7J3</accession>
<dbReference type="AlphaFoldDB" id="A0A1B7X7J3"/>
<organism evidence="1 2">
    <name type="scientific">Aphanizomenon flos-aquae WA102</name>
    <dbReference type="NCBI Taxonomy" id="1710896"/>
    <lineage>
        <taxon>Bacteria</taxon>
        <taxon>Bacillati</taxon>
        <taxon>Cyanobacteriota</taxon>
        <taxon>Cyanophyceae</taxon>
        <taxon>Nostocales</taxon>
        <taxon>Aphanizomenonaceae</taxon>
        <taxon>Aphanizomenon</taxon>
    </lineage>
</organism>
<proteinExistence type="predicted"/>
<evidence type="ECO:0000313" key="1">
    <source>
        <dbReference type="EMBL" id="OBQ45365.1"/>
    </source>
</evidence>